<keyword evidence="6" id="KW-0472">Membrane</keyword>
<dbReference type="NCBIfam" id="TIGR00436">
    <property type="entry name" value="era"/>
    <property type="match status" value="1"/>
</dbReference>
<feature type="domain" description="Era-type G" evidence="10">
    <location>
        <begin position="5"/>
        <end position="185"/>
    </location>
</feature>
<organism evidence="11 12">
    <name type="scientific">Johnsonella ignava ATCC 51276</name>
    <dbReference type="NCBI Taxonomy" id="679200"/>
    <lineage>
        <taxon>Bacteria</taxon>
        <taxon>Bacillati</taxon>
        <taxon>Bacillota</taxon>
        <taxon>Clostridia</taxon>
        <taxon>Lachnospirales</taxon>
        <taxon>Lachnospiraceae</taxon>
        <taxon>Johnsonella</taxon>
    </lineage>
</organism>
<dbReference type="InterPro" id="IPR006073">
    <property type="entry name" value="GTP-bd"/>
</dbReference>
<dbReference type="AlphaFoldDB" id="G5GF15"/>
<dbReference type="EMBL" id="ACZL01000003">
    <property type="protein sequence ID" value="EHI56706.1"/>
    <property type="molecule type" value="Genomic_DNA"/>
</dbReference>
<comment type="subcellular location">
    <subcellularLocation>
        <location evidence="6">Cytoplasm</location>
    </subcellularLocation>
    <subcellularLocation>
        <location evidence="6">Cell membrane</location>
        <topology evidence="6">Peripheral membrane protein</topology>
    </subcellularLocation>
</comment>
<name>G5GF15_9FIRM</name>
<evidence type="ECO:0000256" key="1">
    <source>
        <dbReference type="ARBA" id="ARBA00007921"/>
    </source>
</evidence>
<dbReference type="InterPro" id="IPR005225">
    <property type="entry name" value="Small_GTP-bd"/>
</dbReference>
<dbReference type="Gene3D" id="3.30.300.20">
    <property type="match status" value="1"/>
</dbReference>
<evidence type="ECO:0000259" key="10">
    <source>
        <dbReference type="PROSITE" id="PS51713"/>
    </source>
</evidence>
<feature type="binding site" evidence="6">
    <location>
        <begin position="13"/>
        <end position="20"/>
    </location>
    <ligand>
        <name>GTP</name>
        <dbReference type="ChEBI" id="CHEBI:37565"/>
    </ligand>
</feature>
<dbReference type="InterPro" id="IPR015946">
    <property type="entry name" value="KH_dom-like_a/b"/>
</dbReference>
<dbReference type="CDD" id="cd22534">
    <property type="entry name" value="KH-II_Era"/>
    <property type="match status" value="1"/>
</dbReference>
<gene>
    <name evidence="6" type="primary">era</name>
    <name evidence="11" type="ORF">HMPREF9333_00153</name>
</gene>
<feature type="region of interest" description="G3" evidence="7">
    <location>
        <begin position="60"/>
        <end position="63"/>
    </location>
</feature>
<dbReference type="Pfam" id="PF01926">
    <property type="entry name" value="MMR_HSR1"/>
    <property type="match status" value="1"/>
</dbReference>
<dbReference type="SUPFAM" id="SSF54814">
    <property type="entry name" value="Prokaryotic type KH domain (KH-domain type II)"/>
    <property type="match status" value="1"/>
</dbReference>
<dbReference type="STRING" id="679200.HMPREF9333_00153"/>
<dbReference type="PANTHER" id="PTHR42698:SF1">
    <property type="entry name" value="GTPASE ERA, MITOCHONDRIAL"/>
    <property type="match status" value="1"/>
</dbReference>
<dbReference type="GO" id="GO:0005886">
    <property type="term" value="C:plasma membrane"/>
    <property type="evidence" value="ECO:0007669"/>
    <property type="project" value="UniProtKB-SubCell"/>
</dbReference>
<dbReference type="InterPro" id="IPR005662">
    <property type="entry name" value="GTPase_Era-like"/>
</dbReference>
<feature type="region of interest" description="G1" evidence="7">
    <location>
        <begin position="13"/>
        <end position="20"/>
    </location>
</feature>
<evidence type="ECO:0000256" key="8">
    <source>
        <dbReference type="RuleBase" id="RU003761"/>
    </source>
</evidence>
<dbReference type="GO" id="GO:0005829">
    <property type="term" value="C:cytosol"/>
    <property type="evidence" value="ECO:0007669"/>
    <property type="project" value="TreeGrafter"/>
</dbReference>
<dbReference type="eggNOG" id="COG1159">
    <property type="taxonomic scope" value="Bacteria"/>
</dbReference>
<comment type="similarity">
    <text evidence="1 6 7 8">Belongs to the TRAFAC class TrmE-Era-EngA-EngB-Septin-like GTPase superfamily. Era GTPase family.</text>
</comment>
<dbReference type="Proteomes" id="UP000003011">
    <property type="component" value="Unassembled WGS sequence"/>
</dbReference>
<dbReference type="PROSITE" id="PS50823">
    <property type="entry name" value="KH_TYPE_2"/>
    <property type="match status" value="1"/>
</dbReference>
<keyword evidence="3 6" id="KW-0547">Nucleotide-binding</keyword>
<dbReference type="InterPro" id="IPR004044">
    <property type="entry name" value="KH_dom_type_2"/>
</dbReference>
<evidence type="ECO:0000313" key="11">
    <source>
        <dbReference type="EMBL" id="EHI56706.1"/>
    </source>
</evidence>
<feature type="domain" description="KH type-2" evidence="9">
    <location>
        <begin position="208"/>
        <end position="294"/>
    </location>
</feature>
<evidence type="ECO:0000256" key="4">
    <source>
        <dbReference type="ARBA" id="ARBA00022884"/>
    </source>
</evidence>
<proteinExistence type="inferred from homology"/>
<feature type="binding site" evidence="6">
    <location>
        <begin position="122"/>
        <end position="125"/>
    </location>
    <ligand>
        <name>GTP</name>
        <dbReference type="ChEBI" id="CHEBI:37565"/>
    </ligand>
</feature>
<dbReference type="GO" id="GO:0003924">
    <property type="term" value="F:GTPase activity"/>
    <property type="evidence" value="ECO:0007669"/>
    <property type="project" value="UniProtKB-UniRule"/>
</dbReference>
<dbReference type="PANTHER" id="PTHR42698">
    <property type="entry name" value="GTPASE ERA"/>
    <property type="match status" value="1"/>
</dbReference>
<sequence length="312" mass="35330">MEEKKSGFAVLIGRPNTGKSTLMNRLIGQKIAIMSDKPQTTRKRIRTVYTDERGQVVFLDTPGIHKPKNKLGTYMVESALRTVNDADIIIWIVEASEYIGERDIQISQLLKAAKKPVILAVNKIDLLNKNSGNKNNSAETAGEKLIRIIDKYNGLFEFAEIVPLSALKSDNVEKLMELIFKYLPVGPMYYDEDTVTDQSVRQIAAEIIREKVLKVLSDEVPHGTAVDIILMKDRKSKDLIDIDAEIVCEKESHKLIIIGKGGRIIKKIGMLARADIEDMCEKQVNLKLRVKVRKNWRDSDIQLKSFGYDVFE</sequence>
<comment type="function">
    <text evidence="6">An essential GTPase that binds both GDP and GTP, with rapid nucleotide exchange. Plays a role in 16S rRNA processing and 30S ribosomal subunit biogenesis and possibly also in cell cycle regulation and energy metabolism.</text>
</comment>
<dbReference type="SUPFAM" id="SSF52540">
    <property type="entry name" value="P-loop containing nucleoside triphosphate hydrolases"/>
    <property type="match status" value="1"/>
</dbReference>
<dbReference type="GO" id="GO:0000028">
    <property type="term" value="P:ribosomal small subunit assembly"/>
    <property type="evidence" value="ECO:0007669"/>
    <property type="project" value="TreeGrafter"/>
</dbReference>
<keyword evidence="6" id="KW-1003">Cell membrane</keyword>
<feature type="region of interest" description="G5" evidence="7">
    <location>
        <begin position="164"/>
        <end position="166"/>
    </location>
</feature>
<dbReference type="GO" id="GO:0005525">
    <property type="term" value="F:GTP binding"/>
    <property type="evidence" value="ECO:0007669"/>
    <property type="project" value="UniProtKB-UniRule"/>
</dbReference>
<keyword evidence="6" id="KW-0690">Ribosome biogenesis</keyword>
<protein>
    <recommendedName>
        <fullName evidence="2 6">GTPase Era</fullName>
    </recommendedName>
</protein>
<dbReference type="NCBIfam" id="NF000908">
    <property type="entry name" value="PRK00089.1"/>
    <property type="match status" value="1"/>
</dbReference>
<dbReference type="InterPro" id="IPR030388">
    <property type="entry name" value="G_ERA_dom"/>
</dbReference>
<dbReference type="HOGENOM" id="CLU_038009_1_0_9"/>
<dbReference type="NCBIfam" id="TIGR00231">
    <property type="entry name" value="small_GTP"/>
    <property type="match status" value="1"/>
</dbReference>
<dbReference type="GO" id="GO:0043024">
    <property type="term" value="F:ribosomal small subunit binding"/>
    <property type="evidence" value="ECO:0007669"/>
    <property type="project" value="TreeGrafter"/>
</dbReference>
<reference evidence="11 12" key="1">
    <citation type="submission" date="2011-08" db="EMBL/GenBank/DDBJ databases">
        <title>The Genome Sequence of Johnsonella ignava ATCC 51276.</title>
        <authorList>
            <consortium name="The Broad Institute Genome Sequencing Platform"/>
            <person name="Earl A."/>
            <person name="Ward D."/>
            <person name="Feldgarden M."/>
            <person name="Gevers D."/>
            <person name="Izard J."/>
            <person name="Blanton J.M."/>
            <person name="Baranova O.V."/>
            <person name="Dewhirst F.E."/>
            <person name="Young S.K."/>
            <person name="Zeng Q."/>
            <person name="Gargeya S."/>
            <person name="Fitzgerald M."/>
            <person name="Haas B."/>
            <person name="Abouelleil A."/>
            <person name="Alvarado L."/>
            <person name="Arachchi H.M."/>
            <person name="Berlin A."/>
            <person name="Brown A."/>
            <person name="Chapman S.B."/>
            <person name="Chen Z."/>
            <person name="Dunbar C."/>
            <person name="Freedman E."/>
            <person name="Gearin G."/>
            <person name="Gellesch M."/>
            <person name="Goldberg J."/>
            <person name="Griggs A."/>
            <person name="Gujja S."/>
            <person name="Heiman D."/>
            <person name="Howarth C."/>
            <person name="Larson L."/>
            <person name="Lui A."/>
            <person name="MacDonald P.J.P."/>
            <person name="Montmayeur A."/>
            <person name="Murphy C."/>
            <person name="Neiman D."/>
            <person name="Pearson M."/>
            <person name="Priest M."/>
            <person name="Roberts A."/>
            <person name="Saif S."/>
            <person name="Shea T."/>
            <person name="Shenoy N."/>
            <person name="Sisk P."/>
            <person name="Stolte C."/>
            <person name="Sykes S."/>
            <person name="Wortman J."/>
            <person name="Nusbaum C."/>
            <person name="Birren B."/>
        </authorList>
    </citation>
    <scope>NUCLEOTIDE SEQUENCE [LARGE SCALE GENOMIC DNA]</scope>
    <source>
        <strain evidence="11 12">ATCC 51276</strain>
    </source>
</reference>
<evidence type="ECO:0000256" key="2">
    <source>
        <dbReference type="ARBA" id="ARBA00020484"/>
    </source>
</evidence>
<keyword evidence="12" id="KW-1185">Reference proteome</keyword>
<evidence type="ECO:0000259" key="9">
    <source>
        <dbReference type="PROSITE" id="PS50823"/>
    </source>
</evidence>
<feature type="region of interest" description="G4" evidence="7">
    <location>
        <begin position="122"/>
        <end position="125"/>
    </location>
</feature>
<dbReference type="RefSeq" id="WP_005539103.1">
    <property type="nucleotide sequence ID" value="NZ_JH378829.1"/>
</dbReference>
<evidence type="ECO:0000256" key="7">
    <source>
        <dbReference type="PROSITE-ProRule" id="PRU01050"/>
    </source>
</evidence>
<feature type="region of interest" description="G2" evidence="7">
    <location>
        <begin position="39"/>
        <end position="43"/>
    </location>
</feature>
<comment type="subunit">
    <text evidence="6">Monomer.</text>
</comment>
<evidence type="ECO:0000256" key="6">
    <source>
        <dbReference type="HAMAP-Rule" id="MF_00367"/>
    </source>
</evidence>
<dbReference type="InterPro" id="IPR009019">
    <property type="entry name" value="KH_sf_prok-type"/>
</dbReference>
<accession>G5GF15</accession>
<evidence type="ECO:0000256" key="5">
    <source>
        <dbReference type="ARBA" id="ARBA00023134"/>
    </source>
</evidence>
<feature type="binding site" evidence="6">
    <location>
        <begin position="60"/>
        <end position="64"/>
    </location>
    <ligand>
        <name>GTP</name>
        <dbReference type="ChEBI" id="CHEBI:37565"/>
    </ligand>
</feature>
<dbReference type="HAMAP" id="MF_00367">
    <property type="entry name" value="GTPase_Era"/>
    <property type="match status" value="1"/>
</dbReference>
<dbReference type="CDD" id="cd04163">
    <property type="entry name" value="Era"/>
    <property type="match status" value="1"/>
</dbReference>
<dbReference type="PATRIC" id="fig|679200.3.peg.172"/>
<dbReference type="PRINTS" id="PR00326">
    <property type="entry name" value="GTP1OBG"/>
</dbReference>
<dbReference type="GO" id="GO:0070181">
    <property type="term" value="F:small ribosomal subunit rRNA binding"/>
    <property type="evidence" value="ECO:0007669"/>
    <property type="project" value="UniProtKB-UniRule"/>
</dbReference>
<dbReference type="PROSITE" id="PS51713">
    <property type="entry name" value="G_ERA"/>
    <property type="match status" value="1"/>
</dbReference>
<comment type="caution">
    <text evidence="11">The sequence shown here is derived from an EMBL/GenBank/DDBJ whole genome shotgun (WGS) entry which is preliminary data.</text>
</comment>
<keyword evidence="6" id="KW-0963">Cytoplasm</keyword>
<keyword evidence="5 6" id="KW-0342">GTP-binding</keyword>
<dbReference type="Gene3D" id="3.40.50.300">
    <property type="entry name" value="P-loop containing nucleotide triphosphate hydrolases"/>
    <property type="match status" value="1"/>
</dbReference>
<dbReference type="Pfam" id="PF07650">
    <property type="entry name" value="KH_2"/>
    <property type="match status" value="1"/>
</dbReference>
<keyword evidence="4 6" id="KW-0694">RNA-binding</keyword>
<dbReference type="InterPro" id="IPR027417">
    <property type="entry name" value="P-loop_NTPase"/>
</dbReference>
<evidence type="ECO:0000313" key="12">
    <source>
        <dbReference type="Proteomes" id="UP000003011"/>
    </source>
</evidence>
<dbReference type="OrthoDB" id="9805918at2"/>
<evidence type="ECO:0000256" key="3">
    <source>
        <dbReference type="ARBA" id="ARBA00022741"/>
    </source>
</evidence>
<keyword evidence="6" id="KW-0699">rRNA-binding</keyword>